<evidence type="ECO:0000313" key="10">
    <source>
        <dbReference type="EMBL" id="MCY0146167.1"/>
    </source>
</evidence>
<organism evidence="10 11">
    <name type="scientific">Hoeflea algicola</name>
    <dbReference type="NCBI Taxonomy" id="2983763"/>
    <lineage>
        <taxon>Bacteria</taxon>
        <taxon>Pseudomonadati</taxon>
        <taxon>Pseudomonadota</taxon>
        <taxon>Alphaproteobacteria</taxon>
        <taxon>Hyphomicrobiales</taxon>
        <taxon>Rhizobiaceae</taxon>
        <taxon>Hoeflea</taxon>
    </lineage>
</organism>
<dbReference type="Gene3D" id="1.20.1250.20">
    <property type="entry name" value="MFS general substrate transporter like domains"/>
    <property type="match status" value="2"/>
</dbReference>
<feature type="transmembrane region" description="Helical" evidence="8">
    <location>
        <begin position="171"/>
        <end position="193"/>
    </location>
</feature>
<dbReference type="PANTHER" id="PTHR23522:SF10">
    <property type="entry name" value="3-PHENYLPROPIONIC ACID TRANSPORTER-RELATED"/>
    <property type="match status" value="1"/>
</dbReference>
<feature type="transmembrane region" description="Helical" evidence="8">
    <location>
        <begin position="25"/>
        <end position="44"/>
    </location>
</feature>
<dbReference type="RefSeq" id="WP_267651858.1">
    <property type="nucleotide sequence ID" value="NZ_JAOVZR010000001.1"/>
</dbReference>
<evidence type="ECO:0000256" key="6">
    <source>
        <dbReference type="ARBA" id="ARBA00022989"/>
    </source>
</evidence>
<evidence type="ECO:0000259" key="9">
    <source>
        <dbReference type="Pfam" id="PF12832"/>
    </source>
</evidence>
<feature type="transmembrane region" description="Helical" evidence="8">
    <location>
        <begin position="280"/>
        <end position="300"/>
    </location>
</feature>
<dbReference type="NCBIfam" id="NF037955">
    <property type="entry name" value="mfs"/>
    <property type="match status" value="1"/>
</dbReference>
<feature type="transmembrane region" description="Helical" evidence="8">
    <location>
        <begin position="373"/>
        <end position="392"/>
    </location>
</feature>
<evidence type="ECO:0000256" key="2">
    <source>
        <dbReference type="ARBA" id="ARBA00022448"/>
    </source>
</evidence>
<feature type="transmembrane region" description="Helical" evidence="8">
    <location>
        <begin position="306"/>
        <end position="331"/>
    </location>
</feature>
<dbReference type="PANTHER" id="PTHR23522">
    <property type="entry name" value="BLL5896 PROTEIN"/>
    <property type="match status" value="1"/>
</dbReference>
<accession>A0ABT3Z322</accession>
<feature type="transmembrane region" description="Helical" evidence="8">
    <location>
        <begin position="56"/>
        <end position="73"/>
    </location>
</feature>
<proteinExistence type="predicted"/>
<evidence type="ECO:0000256" key="4">
    <source>
        <dbReference type="ARBA" id="ARBA00022519"/>
    </source>
</evidence>
<dbReference type="Pfam" id="PF12832">
    <property type="entry name" value="MFS_1_like"/>
    <property type="match status" value="1"/>
</dbReference>
<dbReference type="SUPFAM" id="SSF103473">
    <property type="entry name" value="MFS general substrate transporter"/>
    <property type="match status" value="1"/>
</dbReference>
<evidence type="ECO:0000313" key="11">
    <source>
        <dbReference type="Proteomes" id="UP001073227"/>
    </source>
</evidence>
<feature type="transmembrane region" description="Helical" evidence="8">
    <location>
        <begin position="85"/>
        <end position="102"/>
    </location>
</feature>
<evidence type="ECO:0000256" key="1">
    <source>
        <dbReference type="ARBA" id="ARBA00004429"/>
    </source>
</evidence>
<feature type="transmembrane region" description="Helical" evidence="8">
    <location>
        <begin position="214"/>
        <end position="234"/>
    </location>
</feature>
<comment type="caution">
    <text evidence="10">The sequence shown here is derived from an EMBL/GenBank/DDBJ whole genome shotgun (WGS) entry which is preliminary data.</text>
</comment>
<evidence type="ECO:0000256" key="3">
    <source>
        <dbReference type="ARBA" id="ARBA00022475"/>
    </source>
</evidence>
<evidence type="ECO:0000256" key="8">
    <source>
        <dbReference type="SAM" id="Phobius"/>
    </source>
</evidence>
<dbReference type="Proteomes" id="UP001073227">
    <property type="component" value="Unassembled WGS sequence"/>
</dbReference>
<keyword evidence="3" id="KW-1003">Cell membrane</keyword>
<comment type="subcellular location">
    <subcellularLocation>
        <location evidence="1">Cell inner membrane</location>
        <topology evidence="1">Multi-pass membrane protein</topology>
    </subcellularLocation>
</comment>
<dbReference type="InterPro" id="IPR024989">
    <property type="entry name" value="MFS_assoc_dom"/>
</dbReference>
<dbReference type="InterPro" id="IPR026032">
    <property type="entry name" value="HcaT-like"/>
</dbReference>
<dbReference type="EMBL" id="JAOVZR010000001">
    <property type="protein sequence ID" value="MCY0146167.1"/>
    <property type="molecule type" value="Genomic_DNA"/>
</dbReference>
<sequence>MACASRPLNEACLPMAKPEFAATRYYATAFLAPAVVVTYLPIWLNERGISDAEIGLINTVPMLGTLLFSIFVGRLADRASDWKQAIMFGTGLAAVFSLLLGLADGFWFILLIWTLAIMPASLVGPVADAATLRLSMRLGFSFGSTRAWGTLGYLAMCFLTGYLILWFGASAFVWLFAATCAIRFFAAAGLPRLRDTQPRHTGTRGRFLSHDVMAAFKPWVLLPVVAGAILFANHMVMNAFSSLAWKEQGLSEPVIGMLIALGAAAEAATMFAWSRINTRFPARVLIMFAAIASILRWAAMTLSAPLGYLIIMQLGQAITFTFAYLGCLYFISKRTNENISAEAQSLFGVMTQGFSILIVTGFGVVFGFIGVKAFWICVVLSLLALIMVQISLKIHRPDAAD</sequence>
<gene>
    <name evidence="10" type="ORF">OEG84_00145</name>
</gene>
<evidence type="ECO:0000256" key="5">
    <source>
        <dbReference type="ARBA" id="ARBA00022692"/>
    </source>
</evidence>
<keyword evidence="5 8" id="KW-0812">Transmembrane</keyword>
<keyword evidence="6 8" id="KW-1133">Transmembrane helix</keyword>
<feature type="transmembrane region" description="Helical" evidence="8">
    <location>
        <begin position="254"/>
        <end position="273"/>
    </location>
</feature>
<name>A0ABT3Z322_9HYPH</name>
<feature type="transmembrane region" description="Helical" evidence="8">
    <location>
        <begin position="108"/>
        <end position="127"/>
    </location>
</feature>
<evidence type="ECO:0000256" key="7">
    <source>
        <dbReference type="ARBA" id="ARBA00023136"/>
    </source>
</evidence>
<dbReference type="InterPro" id="IPR036259">
    <property type="entry name" value="MFS_trans_sf"/>
</dbReference>
<keyword evidence="4" id="KW-0997">Cell inner membrane</keyword>
<feature type="transmembrane region" description="Helical" evidence="8">
    <location>
        <begin position="343"/>
        <end position="367"/>
    </location>
</feature>
<dbReference type="PIRSF" id="PIRSF004925">
    <property type="entry name" value="HcaT"/>
    <property type="match status" value="1"/>
</dbReference>
<reference evidence="10" key="1">
    <citation type="submission" date="2022-10" db="EMBL/GenBank/DDBJ databases">
        <title>Hoeflea sp. G2-23, isolated from marine algae.</title>
        <authorList>
            <person name="Kristyanto S."/>
            <person name="Kim J.M."/>
            <person name="Jeon C.O."/>
        </authorList>
    </citation>
    <scope>NUCLEOTIDE SEQUENCE</scope>
    <source>
        <strain evidence="10">G2-23</strain>
    </source>
</reference>
<protein>
    <submittedName>
        <fullName evidence="10">MFS transporter</fullName>
    </submittedName>
</protein>
<keyword evidence="2" id="KW-0813">Transport</keyword>
<feature type="transmembrane region" description="Helical" evidence="8">
    <location>
        <begin position="147"/>
        <end position="165"/>
    </location>
</feature>
<keyword evidence="11" id="KW-1185">Reference proteome</keyword>
<keyword evidence="7 8" id="KW-0472">Membrane</keyword>
<feature type="domain" description="Major facilitator superfamily associated" evidence="9">
    <location>
        <begin position="35"/>
        <end position="358"/>
    </location>
</feature>